<evidence type="ECO:0000256" key="1">
    <source>
        <dbReference type="SAM" id="Phobius"/>
    </source>
</evidence>
<feature type="transmembrane region" description="Helical" evidence="1">
    <location>
        <begin position="40"/>
        <end position="67"/>
    </location>
</feature>
<gene>
    <name evidence="2" type="ORF">A2153_02085</name>
</gene>
<keyword evidence="1" id="KW-0472">Membrane</keyword>
<proteinExistence type="predicted"/>
<evidence type="ECO:0000313" key="2">
    <source>
        <dbReference type="EMBL" id="OGF99916.1"/>
    </source>
</evidence>
<organism evidence="2 3">
    <name type="scientific">Candidatus Gottesmanbacteria bacterium RBG_16_38_7b</name>
    <dbReference type="NCBI Taxonomy" id="1798372"/>
    <lineage>
        <taxon>Bacteria</taxon>
        <taxon>Candidatus Gottesmaniibacteriota</taxon>
    </lineage>
</organism>
<keyword evidence="1" id="KW-1133">Transmembrane helix</keyword>
<dbReference type="AlphaFoldDB" id="A0A1F5YIX5"/>
<protein>
    <submittedName>
        <fullName evidence="2">Uncharacterized protein</fullName>
    </submittedName>
</protein>
<name>A0A1F5YIX5_9BACT</name>
<sequence length="117" mass="13534">MKLMKRLFLRLFGPLLIFLLPLYARYCFPSIGSFICSDIIANFIVLFVTIFIIVTIVQLLFGVIGWFFSRTDQSKIKQAKDKIRSSLIEILLIPFAWIAGIIVSIFFGPNPYFFLPF</sequence>
<comment type="caution">
    <text evidence="2">The sequence shown here is derived from an EMBL/GenBank/DDBJ whole genome shotgun (WGS) entry which is preliminary data.</text>
</comment>
<keyword evidence="1" id="KW-0812">Transmembrane</keyword>
<accession>A0A1F5YIX5</accession>
<dbReference type="EMBL" id="MFJB01000044">
    <property type="protein sequence ID" value="OGF99916.1"/>
    <property type="molecule type" value="Genomic_DNA"/>
</dbReference>
<dbReference type="Proteomes" id="UP000177396">
    <property type="component" value="Unassembled WGS sequence"/>
</dbReference>
<evidence type="ECO:0000313" key="3">
    <source>
        <dbReference type="Proteomes" id="UP000177396"/>
    </source>
</evidence>
<feature type="transmembrane region" description="Helical" evidence="1">
    <location>
        <begin position="87"/>
        <end position="107"/>
    </location>
</feature>
<reference evidence="2 3" key="1">
    <citation type="journal article" date="2016" name="Nat. Commun.">
        <title>Thousands of microbial genomes shed light on interconnected biogeochemical processes in an aquifer system.</title>
        <authorList>
            <person name="Anantharaman K."/>
            <person name="Brown C.T."/>
            <person name="Hug L.A."/>
            <person name="Sharon I."/>
            <person name="Castelle C.J."/>
            <person name="Probst A.J."/>
            <person name="Thomas B.C."/>
            <person name="Singh A."/>
            <person name="Wilkins M.J."/>
            <person name="Karaoz U."/>
            <person name="Brodie E.L."/>
            <person name="Williams K.H."/>
            <person name="Hubbard S.S."/>
            <person name="Banfield J.F."/>
        </authorList>
    </citation>
    <scope>NUCLEOTIDE SEQUENCE [LARGE SCALE GENOMIC DNA]</scope>
</reference>